<feature type="region of interest" description="Disordered" evidence="3">
    <location>
        <begin position="330"/>
        <end position="350"/>
    </location>
</feature>
<gene>
    <name evidence="4" type="ORF">LSAT_V11C900483310</name>
</gene>
<dbReference type="InterPro" id="IPR004000">
    <property type="entry name" value="Actin"/>
</dbReference>
<evidence type="ECO:0000313" key="5">
    <source>
        <dbReference type="Proteomes" id="UP000235145"/>
    </source>
</evidence>
<evidence type="ECO:0000256" key="1">
    <source>
        <dbReference type="RuleBase" id="RU000487"/>
    </source>
</evidence>
<dbReference type="Proteomes" id="UP000235145">
    <property type="component" value="Unassembled WGS sequence"/>
</dbReference>
<protein>
    <submittedName>
        <fullName evidence="4">Uncharacterized protein</fullName>
    </submittedName>
</protein>
<accession>A0A9R1UCC7</accession>
<feature type="compositionally biased region" description="Acidic residues" evidence="3">
    <location>
        <begin position="449"/>
        <end position="460"/>
    </location>
</feature>
<dbReference type="InterPro" id="IPR043129">
    <property type="entry name" value="ATPase_NBD"/>
</dbReference>
<keyword evidence="2" id="KW-0175">Coiled coil</keyword>
<dbReference type="Pfam" id="PF00022">
    <property type="entry name" value="Actin"/>
    <property type="match status" value="1"/>
</dbReference>
<organism evidence="4 5">
    <name type="scientific">Lactuca sativa</name>
    <name type="common">Garden lettuce</name>
    <dbReference type="NCBI Taxonomy" id="4236"/>
    <lineage>
        <taxon>Eukaryota</taxon>
        <taxon>Viridiplantae</taxon>
        <taxon>Streptophyta</taxon>
        <taxon>Embryophyta</taxon>
        <taxon>Tracheophyta</taxon>
        <taxon>Spermatophyta</taxon>
        <taxon>Magnoliopsida</taxon>
        <taxon>eudicotyledons</taxon>
        <taxon>Gunneridae</taxon>
        <taxon>Pentapetalae</taxon>
        <taxon>asterids</taxon>
        <taxon>campanulids</taxon>
        <taxon>Asterales</taxon>
        <taxon>Asteraceae</taxon>
        <taxon>Cichorioideae</taxon>
        <taxon>Cichorieae</taxon>
        <taxon>Lactucinae</taxon>
        <taxon>Lactuca</taxon>
    </lineage>
</organism>
<dbReference type="SUPFAM" id="SSF53067">
    <property type="entry name" value="Actin-like ATPase domain"/>
    <property type="match status" value="1"/>
</dbReference>
<feature type="region of interest" description="Disordered" evidence="3">
    <location>
        <begin position="446"/>
        <end position="466"/>
    </location>
</feature>
<name>A0A9R1UCC7_LACSA</name>
<dbReference type="EMBL" id="NBSK02000009">
    <property type="protein sequence ID" value="KAJ0184497.1"/>
    <property type="molecule type" value="Genomic_DNA"/>
</dbReference>
<evidence type="ECO:0000313" key="4">
    <source>
        <dbReference type="EMBL" id="KAJ0184497.1"/>
    </source>
</evidence>
<reference evidence="4 5" key="1">
    <citation type="journal article" date="2017" name="Nat. Commun.">
        <title>Genome assembly with in vitro proximity ligation data and whole-genome triplication in lettuce.</title>
        <authorList>
            <person name="Reyes-Chin-Wo S."/>
            <person name="Wang Z."/>
            <person name="Yang X."/>
            <person name="Kozik A."/>
            <person name="Arikit S."/>
            <person name="Song C."/>
            <person name="Xia L."/>
            <person name="Froenicke L."/>
            <person name="Lavelle D.O."/>
            <person name="Truco M.J."/>
            <person name="Xia R."/>
            <person name="Zhu S."/>
            <person name="Xu C."/>
            <person name="Xu H."/>
            <person name="Xu X."/>
            <person name="Cox K."/>
            <person name="Korf I."/>
            <person name="Meyers B.C."/>
            <person name="Michelmore R.W."/>
        </authorList>
    </citation>
    <scope>NUCLEOTIDE SEQUENCE [LARGE SCALE GENOMIC DNA]</scope>
    <source>
        <strain evidence="5">cv. Salinas</strain>
        <tissue evidence="4">Seedlings</tissue>
    </source>
</reference>
<evidence type="ECO:0000256" key="2">
    <source>
        <dbReference type="SAM" id="Coils"/>
    </source>
</evidence>
<sequence>MTAVSEREDSSMPTLTSQSSNCQAILNPYKYPKYLQIMVECMKCSFLNKALSTAEEVPRRIVTLAFTTAIVNKGNDTVSFELQGGKRTTISKTDFAKLLCLPTEGPYVTPTSEELIDVFNSMGHEPYMKKVSDFKKSRLPAVWSLLFGFILRGLTSRTGGLDAGPKELLSLMYGLYKGVNVDFATVLWNEFVDSIKHSKRATELSAHRFWALIVSQAYEFHKIPIDESEVPKTLIHQISIPTKADQSHFSFVGQIPEEMLSLIKCPSRILDQYRASLIIPYPVRPTPQPLPQEDVQITRVTRMTAQKRKTPFVKVEAVRKSKRVKQPKIVEESVVEEEDEQQHHSDSNFEEDIPITTTQTIVKTSLVETIPISTSTTPAETTLVETVPISEPVFETHISKPMSISEPLTILEEEEEEEVDGFVLKAGEDPSFDDVVDDFEMAAFGEGLVDSDEEDDEDDNQSMSKRDFKKLNRKLNVVLRSLDSNTQSAQYSNQEKMLADWSVMLSDQNKKIDSLTSGFDLFKAHVNIEINSQMTKVQKVMLNECKKLLDEISKMREENEKSLNKVFGDLKSEHENSLKSLNESLTEAKQREITLQNELTKALAHIEFLRSYTSVVNPMVSLSPLKQGGEGESQELNLKIQDIILMSSKGSEPTSKGKEKIEVLSKEKLRQRKTEERKCSQLNFDAEYVKGVAEEEKMEAENRVKLIRSLGFSENTVFDLVPKESYSVINSLEKQIDFPISPRAYGYPIMGPKINENIGDSLYNERLVRFYALVGKPLKYSWSPKMIRSVESVMKTESFENVFQNFKFVVRRDIMDDITFTIADFPNLNPHDLVVLLKLSKEWGLKPNSVVMQSIKAFLCYYYRDIARTDIVLAGAINQKVKLPNKDAEGMDNIGGGEMVTEPTWGSTYSVRVAGGRSRKVFFRMNEKERFPNNVLEGMIQRIMLNSKNSEPERKKAVDMLRWWLKEIDPTFFLKSEASSSGSDPPRSGPLTQEDFQILIEVERFRCPEILFHPNLIGIEQVGLDEMAGISIQRLKSRAQRLDLEEEVMGITNSVLITGGSCLYPEMSERLEAGIKMMRTCGTPIRILKATDVVLDTWRGAASFASTMHFSRLVLNKMDYYEKGEDWLPQVCRLSRVIIELLFNNFSNLLL</sequence>
<evidence type="ECO:0000256" key="3">
    <source>
        <dbReference type="SAM" id="MobiDB-lite"/>
    </source>
</evidence>
<proteinExistence type="inferred from homology"/>
<comment type="similarity">
    <text evidence="1">Belongs to the actin family.</text>
</comment>
<keyword evidence="5" id="KW-1185">Reference proteome</keyword>
<dbReference type="Gene3D" id="3.30.420.40">
    <property type="match status" value="1"/>
</dbReference>
<dbReference type="PANTHER" id="PTHR11937">
    <property type="entry name" value="ACTIN"/>
    <property type="match status" value="1"/>
</dbReference>
<comment type="caution">
    <text evidence="4">The sequence shown here is derived from an EMBL/GenBank/DDBJ whole genome shotgun (WGS) entry which is preliminary data.</text>
</comment>
<dbReference type="SMART" id="SM00268">
    <property type="entry name" value="ACTIN"/>
    <property type="match status" value="1"/>
</dbReference>
<dbReference type="AlphaFoldDB" id="A0A9R1UCC7"/>
<feature type="coiled-coil region" evidence="2">
    <location>
        <begin position="538"/>
        <end position="598"/>
    </location>
</feature>